<dbReference type="OrthoDB" id="9780175at2"/>
<dbReference type="RefSeq" id="WP_027097605.1">
    <property type="nucleotide sequence ID" value="NZ_CABHIH010000001.1"/>
</dbReference>
<proteinExistence type="predicted"/>
<dbReference type="GO" id="GO:0003697">
    <property type="term" value="F:single-stranded DNA binding"/>
    <property type="evidence" value="ECO:0007669"/>
    <property type="project" value="InterPro"/>
</dbReference>
<dbReference type="Pfam" id="PF00436">
    <property type="entry name" value="SSB"/>
    <property type="match status" value="1"/>
</dbReference>
<dbReference type="EMBL" id="MAPZ01000007">
    <property type="protein sequence ID" value="OBY12486.1"/>
    <property type="molecule type" value="Genomic_DNA"/>
</dbReference>
<dbReference type="CDD" id="cd04496">
    <property type="entry name" value="SSB_OBF"/>
    <property type="match status" value="1"/>
</dbReference>
<dbReference type="Gene3D" id="2.40.50.140">
    <property type="entry name" value="Nucleic acid-binding proteins"/>
    <property type="match status" value="2"/>
</dbReference>
<dbReference type="NCBIfam" id="NF004476">
    <property type="entry name" value="PRK05813.1"/>
    <property type="match status" value="1"/>
</dbReference>
<dbReference type="InterPro" id="IPR000424">
    <property type="entry name" value="Primosome_PriB/ssb"/>
</dbReference>
<comment type="caution">
    <text evidence="3">The sequence shown here is derived from an EMBL/GenBank/DDBJ whole genome shotgun (WGS) entry which is preliminary data.</text>
</comment>
<gene>
    <name evidence="3" type="ORF">CP373A1_00200</name>
</gene>
<dbReference type="AlphaFoldDB" id="A0A1B8RUM7"/>
<protein>
    <submittedName>
        <fullName evidence="3">Single-stranded DNA-binding protein</fullName>
    </submittedName>
</protein>
<evidence type="ECO:0000313" key="4">
    <source>
        <dbReference type="Proteomes" id="UP000092714"/>
    </source>
</evidence>
<reference evidence="3 4" key="1">
    <citation type="submission" date="2016-06" db="EMBL/GenBank/DDBJ databases">
        <authorList>
            <person name="Kjaerup R.B."/>
            <person name="Dalgaard T.S."/>
            <person name="Juul-Madsen H.R."/>
        </authorList>
    </citation>
    <scope>NUCLEOTIDE SEQUENCE [LARGE SCALE GENOMIC DNA]</scope>
    <source>
        <strain evidence="3 4">373-A1</strain>
    </source>
</reference>
<dbReference type="InterPro" id="IPR012340">
    <property type="entry name" value="NA-bd_OB-fold"/>
</dbReference>
<dbReference type="Proteomes" id="UP000092714">
    <property type="component" value="Unassembled WGS sequence"/>
</dbReference>
<accession>A0A1B8RUM7</accession>
<dbReference type="eggNOG" id="COG0629">
    <property type="taxonomic scope" value="Bacteria"/>
</dbReference>
<keyword evidence="1 2" id="KW-0238">DNA-binding</keyword>
<organism evidence="3 4">
    <name type="scientific">Clostridium paraputrificum</name>
    <dbReference type="NCBI Taxonomy" id="29363"/>
    <lineage>
        <taxon>Bacteria</taxon>
        <taxon>Bacillati</taxon>
        <taxon>Bacillota</taxon>
        <taxon>Clostridia</taxon>
        <taxon>Eubacteriales</taxon>
        <taxon>Clostridiaceae</taxon>
        <taxon>Clostridium</taxon>
    </lineage>
</organism>
<evidence type="ECO:0000313" key="3">
    <source>
        <dbReference type="EMBL" id="OBY12486.1"/>
    </source>
</evidence>
<dbReference type="SUPFAM" id="SSF50249">
    <property type="entry name" value="Nucleic acid-binding proteins"/>
    <property type="match status" value="1"/>
</dbReference>
<evidence type="ECO:0000256" key="1">
    <source>
        <dbReference type="ARBA" id="ARBA00023125"/>
    </source>
</evidence>
<sequence length="218" mass="25010">MDNLMLNNKIYLEGKIVSELEFSHEMYGEGFYSFNLEVMRLSDSVDMLNITVSERLLTGIDITIGKDIIVEGQLRSYNKFMDGTNKLILTVFARNIEPCIERSKNPNEIFLDGYICKEPVYRTTPFGREIADVLLAVNRAYNKSDYIPTIAWGRNSRFCQTLSVGDNIRVWGRLQSREYQKKITETEAIKKIAYEVSISKMEKVSKEESASQDEEGAV</sequence>
<dbReference type="GeneID" id="42775440"/>
<evidence type="ECO:0000256" key="2">
    <source>
        <dbReference type="PROSITE-ProRule" id="PRU00252"/>
    </source>
</evidence>
<keyword evidence="4" id="KW-1185">Reference proteome</keyword>
<dbReference type="PROSITE" id="PS50935">
    <property type="entry name" value="SSB"/>
    <property type="match status" value="2"/>
</dbReference>
<name>A0A1B8RUM7_9CLOT</name>